<dbReference type="EMBL" id="KV454208">
    <property type="protein sequence ID" value="ODQ62261.1"/>
    <property type="molecule type" value="Genomic_DNA"/>
</dbReference>
<dbReference type="SUPFAM" id="SSF52047">
    <property type="entry name" value="RNI-like"/>
    <property type="match status" value="1"/>
</dbReference>
<accession>A0A1E3PA40</accession>
<evidence type="ECO:0000313" key="1">
    <source>
        <dbReference type="EMBL" id="ODQ62261.1"/>
    </source>
</evidence>
<sequence length="647" mass="75374">MDGSQAAKLPAKPVDITHLPNELLVKILHELDLTTTQSLFQIKELRNKLKVHMDIVVYSKSKFHDYFHSIPLSIIYESKRFNPLNSTSWITHYCLPIYKFFHGVARLHVEQDYRNFKILTLASGLSSLSYHPLEYKLVAEFFQQVYAKVVNWPLLQRITFKNITEVELLYQDLDFKLLEFPDALQIKFLNCTLVDNILDWEVQFPKLQELSLIDDGAEDILSCVDFTSSPLKRLYMESLDQRIVIKDLVFGYKTSDLSIETHHRNYRLTTAGGLSITKLENIFMPNVRELIVDQIFEIQNIDAPQLEVFEMSLKYEHLGFVRRVKLGKINAPNIEVFSFANGVMEIDQNFTDNIPIIDRFRITNGKVGLERSCNDNLKAKSIEIYIQQGAFETFDAEDWFESINLYTVEGLTFFIKLETKKPALVTNLNRLEFPKLKSLYFPDCSKFVSVPEVQAPSLETLRIAHANLSFRNFKRMVETFNNLKNLELKGVIFNNGSRNPLTYSPMDRNDPRLGFKNCSLPNLQRFRMSSDMDESIRPGFGFQNLYAPNLKKIDITFPALRSIDLNEFPLLEDVKIDGPLYIDLEQLKNLKSVLIQSDVLIELKLNEEMFLFPHQLTAFHVRCFPEKNTDAIVKLFKEKNRYRRFKF</sequence>
<dbReference type="PANTHER" id="PTHR32212">
    <property type="entry name" value="CYCLIN-LIKE F-BOX"/>
    <property type="match status" value="1"/>
</dbReference>
<dbReference type="AlphaFoldDB" id="A0A1E3PA40"/>
<dbReference type="InterPro" id="IPR032675">
    <property type="entry name" value="LRR_dom_sf"/>
</dbReference>
<keyword evidence="2" id="KW-1185">Reference proteome</keyword>
<gene>
    <name evidence="1" type="ORF">WICANDRAFT_76441</name>
</gene>
<name>A0A1E3PA40_WICAA</name>
<dbReference type="GeneID" id="30201628"/>
<evidence type="ECO:0000313" key="2">
    <source>
        <dbReference type="Proteomes" id="UP000094112"/>
    </source>
</evidence>
<organism evidence="1 2">
    <name type="scientific">Wickerhamomyces anomalus (strain ATCC 58044 / CBS 1984 / NCYC 433 / NRRL Y-366-8)</name>
    <name type="common">Yeast</name>
    <name type="synonym">Hansenula anomala</name>
    <dbReference type="NCBI Taxonomy" id="683960"/>
    <lineage>
        <taxon>Eukaryota</taxon>
        <taxon>Fungi</taxon>
        <taxon>Dikarya</taxon>
        <taxon>Ascomycota</taxon>
        <taxon>Saccharomycotina</taxon>
        <taxon>Saccharomycetes</taxon>
        <taxon>Phaffomycetales</taxon>
        <taxon>Wickerhamomycetaceae</taxon>
        <taxon>Wickerhamomyces</taxon>
    </lineage>
</organism>
<evidence type="ECO:0008006" key="3">
    <source>
        <dbReference type="Google" id="ProtNLM"/>
    </source>
</evidence>
<proteinExistence type="predicted"/>
<dbReference type="RefSeq" id="XP_019041468.1">
    <property type="nucleotide sequence ID" value="XM_019184382.1"/>
</dbReference>
<dbReference type="PANTHER" id="PTHR32212:SF248">
    <property type="entry name" value="F-BOX DOMAIN-CONTAINING PROTEIN"/>
    <property type="match status" value="1"/>
</dbReference>
<dbReference type="Gene3D" id="3.80.10.10">
    <property type="entry name" value="Ribonuclease Inhibitor"/>
    <property type="match status" value="1"/>
</dbReference>
<protein>
    <recommendedName>
        <fullName evidence="3">F-box domain-containing protein</fullName>
    </recommendedName>
</protein>
<dbReference type="Proteomes" id="UP000094112">
    <property type="component" value="Unassembled WGS sequence"/>
</dbReference>
<reference evidence="1 2" key="1">
    <citation type="journal article" date="2016" name="Proc. Natl. Acad. Sci. U.S.A.">
        <title>Comparative genomics of biotechnologically important yeasts.</title>
        <authorList>
            <person name="Riley R."/>
            <person name="Haridas S."/>
            <person name="Wolfe K.H."/>
            <person name="Lopes M.R."/>
            <person name="Hittinger C.T."/>
            <person name="Goeker M."/>
            <person name="Salamov A.A."/>
            <person name="Wisecaver J.H."/>
            <person name="Long T.M."/>
            <person name="Calvey C.H."/>
            <person name="Aerts A.L."/>
            <person name="Barry K.W."/>
            <person name="Choi C."/>
            <person name="Clum A."/>
            <person name="Coughlan A.Y."/>
            <person name="Deshpande S."/>
            <person name="Douglass A.P."/>
            <person name="Hanson S.J."/>
            <person name="Klenk H.-P."/>
            <person name="LaButti K.M."/>
            <person name="Lapidus A."/>
            <person name="Lindquist E.A."/>
            <person name="Lipzen A.M."/>
            <person name="Meier-Kolthoff J.P."/>
            <person name="Ohm R.A."/>
            <person name="Otillar R.P."/>
            <person name="Pangilinan J.L."/>
            <person name="Peng Y."/>
            <person name="Rokas A."/>
            <person name="Rosa C.A."/>
            <person name="Scheuner C."/>
            <person name="Sibirny A.A."/>
            <person name="Slot J.C."/>
            <person name="Stielow J.B."/>
            <person name="Sun H."/>
            <person name="Kurtzman C.P."/>
            <person name="Blackwell M."/>
            <person name="Grigoriev I.V."/>
            <person name="Jeffries T.W."/>
        </authorList>
    </citation>
    <scope>NUCLEOTIDE SEQUENCE [LARGE SCALE GENOMIC DNA]</scope>
    <source>
        <strain evidence="2">ATCC 58044 / CBS 1984 / NCYC 433 / NRRL Y-366-8</strain>
    </source>
</reference>